<gene>
    <name evidence="1" type="ORF">J0A65_11290</name>
</gene>
<dbReference type="InterPro" id="IPR029044">
    <property type="entry name" value="Nucleotide-diphossugar_trans"/>
</dbReference>
<evidence type="ECO:0000313" key="2">
    <source>
        <dbReference type="Proteomes" id="UP000663992"/>
    </source>
</evidence>
<organism evidence="1 2">
    <name type="scientific">Bowmanella yangjiangensis</name>
    <dbReference type="NCBI Taxonomy" id="2811230"/>
    <lineage>
        <taxon>Bacteria</taxon>
        <taxon>Pseudomonadati</taxon>
        <taxon>Pseudomonadota</taxon>
        <taxon>Gammaproteobacteria</taxon>
        <taxon>Alteromonadales</taxon>
        <taxon>Alteromonadaceae</taxon>
        <taxon>Bowmanella</taxon>
    </lineage>
</organism>
<dbReference type="RefSeq" id="WP_206594285.1">
    <property type="nucleotide sequence ID" value="NZ_JAFKCS010000009.1"/>
</dbReference>
<keyword evidence="2" id="KW-1185">Reference proteome</keyword>
<reference evidence="1 2" key="1">
    <citation type="submission" date="2021-03" db="EMBL/GenBank/DDBJ databases">
        <title>novel species isolated from a fishpond in China.</title>
        <authorList>
            <person name="Lu H."/>
            <person name="Cai Z."/>
        </authorList>
    </citation>
    <scope>NUCLEOTIDE SEQUENCE [LARGE SCALE GENOMIC DNA]</scope>
    <source>
        <strain evidence="1 2">Y57</strain>
    </source>
</reference>
<dbReference type="EMBL" id="JAFKCS010000009">
    <property type="protein sequence ID" value="MBN7820453.1"/>
    <property type="molecule type" value="Genomic_DNA"/>
</dbReference>
<evidence type="ECO:0000313" key="1">
    <source>
        <dbReference type="EMBL" id="MBN7820453.1"/>
    </source>
</evidence>
<protein>
    <submittedName>
        <fullName evidence="1">Glycosyltransferase family 2 protein</fullName>
    </submittedName>
</protein>
<proteinExistence type="predicted"/>
<name>A0ABS3CTK0_9ALTE</name>
<dbReference type="Gene3D" id="3.90.550.10">
    <property type="entry name" value="Spore Coat Polysaccharide Biosynthesis Protein SpsA, Chain A"/>
    <property type="match status" value="1"/>
</dbReference>
<accession>A0ABS3CTK0</accession>
<comment type="caution">
    <text evidence="1">The sequence shown here is derived from an EMBL/GenBank/DDBJ whole genome shotgun (WGS) entry which is preliminary data.</text>
</comment>
<dbReference type="Pfam" id="PF13704">
    <property type="entry name" value="Glyco_tranf_2_4"/>
    <property type="match status" value="1"/>
</dbReference>
<sequence>MTIASSYPSVSRSGAKVKLVAVAKDEAPYLAEWVHHHLHFGFDEIEIYINRTSDNSEQILNKICLHHPNVSFQYADWIDACHDNVRRQLQFIIYAKAFAEAKSAGRVDFIMFLDIDEMWTPNNMQKKVGDYLIDYLDADSVSFGWINEQGGNEAFQTISSSINGQLSPLVKTAVNVRAEMVEVALHLPKTKRLENKVFGGESFLGQPTNRECLHPDLIRIREVMIVHRMFRSESEYIATLGRGRPSDDFPLKLNRGGYNKASGAHTVFALQPPAYLAYRTAYSEFIHACLLADDLQYAQQSVLARCDWVLDNLTSMPVEVLDQVLRVFEGCSDEVKRRVVESIKVSGMLETLDNRQNALTLAMRVRPLNFQLAKYIMAKAALL</sequence>
<dbReference type="Proteomes" id="UP000663992">
    <property type="component" value="Unassembled WGS sequence"/>
</dbReference>